<dbReference type="InterPro" id="IPR047721">
    <property type="entry name" value="DrmB"/>
</dbReference>
<comment type="caution">
    <text evidence="2">The sequence shown here is derived from an EMBL/GenBank/DDBJ whole genome shotgun (WGS) entry which is preliminary data.</text>
</comment>
<proteinExistence type="predicted"/>
<name>A0ABR9HGC2_9ACTN</name>
<feature type="domain" description="MrfA-like Zn-binding" evidence="1">
    <location>
        <begin position="500"/>
        <end position="601"/>
    </location>
</feature>
<dbReference type="Pfam" id="PF09369">
    <property type="entry name" value="MZB"/>
    <property type="match status" value="1"/>
</dbReference>
<dbReference type="InterPro" id="IPR018973">
    <property type="entry name" value="MZB"/>
</dbReference>
<dbReference type="NCBIfam" id="NF038324">
    <property type="entry name" value="DrmB_fam"/>
    <property type="match status" value="1"/>
</dbReference>
<keyword evidence="3" id="KW-1185">Reference proteome</keyword>
<evidence type="ECO:0000313" key="3">
    <source>
        <dbReference type="Proteomes" id="UP000598217"/>
    </source>
</evidence>
<gene>
    <name evidence="2" type="ORF">H4W79_002059</name>
</gene>
<protein>
    <recommendedName>
        <fullName evidence="1">MrfA-like Zn-binding domain-containing protein</fullName>
    </recommendedName>
</protein>
<dbReference type="RefSeq" id="WP_191270905.1">
    <property type="nucleotide sequence ID" value="NZ_BMXJ01000004.1"/>
</dbReference>
<reference evidence="2 3" key="1">
    <citation type="submission" date="2020-10" db="EMBL/GenBank/DDBJ databases">
        <title>Sequencing the genomes of 1000 actinobacteria strains.</title>
        <authorList>
            <person name="Klenk H.-P."/>
        </authorList>
    </citation>
    <scope>NUCLEOTIDE SEQUENCE [LARGE SCALE GENOMIC DNA]</scope>
    <source>
        <strain evidence="2 3">DSM 45157</strain>
    </source>
</reference>
<evidence type="ECO:0000259" key="1">
    <source>
        <dbReference type="Pfam" id="PF09369"/>
    </source>
</evidence>
<evidence type="ECO:0000313" key="2">
    <source>
        <dbReference type="EMBL" id="MBE1457845.1"/>
    </source>
</evidence>
<organism evidence="2 3">
    <name type="scientific">Nocardiopsis terrae</name>
    <dbReference type="NCBI Taxonomy" id="372655"/>
    <lineage>
        <taxon>Bacteria</taxon>
        <taxon>Bacillati</taxon>
        <taxon>Actinomycetota</taxon>
        <taxon>Actinomycetes</taxon>
        <taxon>Streptosporangiales</taxon>
        <taxon>Nocardiopsidaceae</taxon>
        <taxon>Nocardiopsis</taxon>
    </lineage>
</organism>
<dbReference type="Proteomes" id="UP000598217">
    <property type="component" value="Unassembled WGS sequence"/>
</dbReference>
<sequence length="639" mass="71261">MREETHRRRVGAVRPSHLMFTSGVGALVDLPNFAVLVRGLDDWNHTHAYGWERINEPRLLEELRKLPGNRKVEELRPAPWTEGTDRDPGGPAARVGVPTTPFPSNFRCTSCDDLVPLDSDMLAFENANPRRPHEARFTHNVGKHKGKKPLAVPARFVLACTSGHLDEFPYSLFVHKGADCPKASHPKLRMEDRGGNVGANVELTCVNCGEHRNMRDASGDRGLESLPRCRGRHPHLQLFEPGGCGKAPKVLVLGASNQWFSQMLSALAVPSGAGTTELDNLVEQYWDMLKDTPKDQYAVLRQFAPPMRDHFGKWDDDTVHEAAERHRAVLEGEQPKGEGAESYPDLRTAEWEAFSSPESHEPTPDFALRRLDGGVPEELRGVFTDVVQVERLREVRVLTAFTRLDSPDKDDPTMVETVRLSREDPAWLPASEVRGEGIFLRVSDELLSAWEKRVADSTAMHLHRKAYGTFREKRYSDRVGSGFEPMRHWPGERYIALHTLSHLLIWAIALDCGYNAASLSEKIYAGSEEDPRGGILIYTAVPDSEGTLGGLVSQAEPDRLPHLVRQALHGAMRCSSDPLCAERLPQPQADFLHGAACHVCLFVSETTCEHGNRFLDRRFVVPVGGADQERGLALYPELP</sequence>
<accession>A0ABR9HGC2</accession>
<dbReference type="EMBL" id="JADBDY010000001">
    <property type="protein sequence ID" value="MBE1457845.1"/>
    <property type="molecule type" value="Genomic_DNA"/>
</dbReference>